<reference evidence="2 3" key="1">
    <citation type="submission" date="2013-09" db="EMBL/GenBank/DDBJ databases">
        <title>Corchorus capsularis genome sequencing.</title>
        <authorList>
            <person name="Alam M."/>
            <person name="Haque M.S."/>
            <person name="Islam M.S."/>
            <person name="Emdad E.M."/>
            <person name="Islam M.M."/>
            <person name="Ahmed B."/>
            <person name="Halim A."/>
            <person name="Hossen Q.M.M."/>
            <person name="Hossain M.Z."/>
            <person name="Ahmed R."/>
            <person name="Khan M.M."/>
            <person name="Islam R."/>
            <person name="Rashid M.M."/>
            <person name="Khan S.A."/>
            <person name="Rahman M.S."/>
            <person name="Alam M."/>
        </authorList>
    </citation>
    <scope>NUCLEOTIDE SEQUENCE [LARGE SCALE GENOMIC DNA]</scope>
    <source>
        <strain evidence="3">cv. CVL-1</strain>
        <tissue evidence="2">Whole seedling</tissue>
    </source>
</reference>
<proteinExistence type="predicted"/>
<feature type="compositionally biased region" description="Basic and acidic residues" evidence="1">
    <location>
        <begin position="10"/>
        <end position="26"/>
    </location>
</feature>
<dbReference type="Gramene" id="OMO95666">
    <property type="protein sequence ID" value="OMO95666"/>
    <property type="gene ID" value="CCACVL1_05321"/>
</dbReference>
<comment type="caution">
    <text evidence="2">The sequence shown here is derived from an EMBL/GenBank/DDBJ whole genome shotgun (WGS) entry which is preliminary data.</text>
</comment>
<evidence type="ECO:0000256" key="1">
    <source>
        <dbReference type="SAM" id="MobiDB-lite"/>
    </source>
</evidence>
<keyword evidence="3" id="KW-1185">Reference proteome</keyword>
<gene>
    <name evidence="2" type="ORF">CCACVL1_05321</name>
</gene>
<protein>
    <submittedName>
        <fullName evidence="2">Uncharacterized protein</fullName>
    </submittedName>
</protein>
<evidence type="ECO:0000313" key="3">
    <source>
        <dbReference type="Proteomes" id="UP000188268"/>
    </source>
</evidence>
<dbReference type="AlphaFoldDB" id="A0A1R3JLF2"/>
<accession>A0A1R3JLF2</accession>
<evidence type="ECO:0000313" key="2">
    <source>
        <dbReference type="EMBL" id="OMO95666.1"/>
    </source>
</evidence>
<sequence>MAGLKQKPRIRQDLHRLPPHKPSPEF</sequence>
<dbReference type="Proteomes" id="UP000188268">
    <property type="component" value="Unassembled WGS sequence"/>
</dbReference>
<name>A0A1R3JLF2_COCAP</name>
<organism evidence="2 3">
    <name type="scientific">Corchorus capsularis</name>
    <name type="common">Jute</name>
    <dbReference type="NCBI Taxonomy" id="210143"/>
    <lineage>
        <taxon>Eukaryota</taxon>
        <taxon>Viridiplantae</taxon>
        <taxon>Streptophyta</taxon>
        <taxon>Embryophyta</taxon>
        <taxon>Tracheophyta</taxon>
        <taxon>Spermatophyta</taxon>
        <taxon>Magnoliopsida</taxon>
        <taxon>eudicotyledons</taxon>
        <taxon>Gunneridae</taxon>
        <taxon>Pentapetalae</taxon>
        <taxon>rosids</taxon>
        <taxon>malvids</taxon>
        <taxon>Malvales</taxon>
        <taxon>Malvaceae</taxon>
        <taxon>Grewioideae</taxon>
        <taxon>Apeibeae</taxon>
        <taxon>Corchorus</taxon>
    </lineage>
</organism>
<feature type="region of interest" description="Disordered" evidence="1">
    <location>
        <begin position="1"/>
        <end position="26"/>
    </location>
</feature>
<dbReference type="EMBL" id="AWWV01007607">
    <property type="protein sequence ID" value="OMO95666.1"/>
    <property type="molecule type" value="Genomic_DNA"/>
</dbReference>